<organism evidence="3 4">
    <name type="scientific">Plasmodium vivax Mauritania I</name>
    <dbReference type="NCBI Taxonomy" id="1035515"/>
    <lineage>
        <taxon>Eukaryota</taxon>
        <taxon>Sar</taxon>
        <taxon>Alveolata</taxon>
        <taxon>Apicomplexa</taxon>
        <taxon>Aconoidasida</taxon>
        <taxon>Haemosporida</taxon>
        <taxon>Plasmodiidae</taxon>
        <taxon>Plasmodium</taxon>
        <taxon>Plasmodium (Plasmodium)</taxon>
    </lineage>
</organism>
<dbReference type="OrthoDB" id="3549872at2759"/>
<evidence type="ECO:0000256" key="2">
    <source>
        <dbReference type="SAM" id="MobiDB-lite"/>
    </source>
</evidence>
<evidence type="ECO:0000256" key="1">
    <source>
        <dbReference type="SAM" id="Coils"/>
    </source>
</evidence>
<dbReference type="Proteomes" id="UP000053776">
    <property type="component" value="Unassembled WGS sequence"/>
</dbReference>
<dbReference type="EMBL" id="KQ235107">
    <property type="protein sequence ID" value="KMZ90542.1"/>
    <property type="molecule type" value="Genomic_DNA"/>
</dbReference>
<reference evidence="3 4" key="1">
    <citation type="submission" date="2011-08" db="EMBL/GenBank/DDBJ databases">
        <title>The Genome Sequence of Plasmodium vivax Mauritania I.</title>
        <authorList>
            <consortium name="The Broad Institute Genome Sequencing Platform"/>
            <consortium name="The Broad Institute Genome Sequencing Center for Infectious Disease"/>
            <person name="Neafsey D."/>
            <person name="Carlton J."/>
            <person name="Barnwell J."/>
            <person name="Collins W."/>
            <person name="Escalante A."/>
            <person name="Mullikin J."/>
            <person name="Saul A."/>
            <person name="Guigo R."/>
            <person name="Camara F."/>
            <person name="Young S.K."/>
            <person name="Zeng Q."/>
            <person name="Gargeya S."/>
            <person name="Fitzgerald M."/>
            <person name="Haas B."/>
            <person name="Abouelleil A."/>
            <person name="Alvarado L."/>
            <person name="Arachchi H.M."/>
            <person name="Berlin A."/>
            <person name="Brown A."/>
            <person name="Chapman S.B."/>
            <person name="Chen Z."/>
            <person name="Dunbar C."/>
            <person name="Freedman E."/>
            <person name="Gearin G."/>
            <person name="Gellesch M."/>
            <person name="Goldberg J."/>
            <person name="Griggs A."/>
            <person name="Gujja S."/>
            <person name="Heiman D."/>
            <person name="Howarth C."/>
            <person name="Larson L."/>
            <person name="Lui A."/>
            <person name="MacDonald P.J.P."/>
            <person name="Montmayeur A."/>
            <person name="Murphy C."/>
            <person name="Neiman D."/>
            <person name="Pearson M."/>
            <person name="Priest M."/>
            <person name="Roberts A."/>
            <person name="Saif S."/>
            <person name="Shea T."/>
            <person name="Shenoy N."/>
            <person name="Sisk P."/>
            <person name="Stolte C."/>
            <person name="Sykes S."/>
            <person name="Wortman J."/>
            <person name="Nusbaum C."/>
            <person name="Birren B."/>
        </authorList>
    </citation>
    <scope>NUCLEOTIDE SEQUENCE [LARGE SCALE GENOMIC DNA]</scope>
    <source>
        <strain evidence="3 4">Mauritania I</strain>
    </source>
</reference>
<accession>A0A0J9T788</accession>
<dbReference type="AlphaFoldDB" id="A0A0J9T788"/>
<name>A0A0J9T788_PLAVI</name>
<protein>
    <submittedName>
        <fullName evidence="3">Uncharacterized protein</fullName>
    </submittedName>
</protein>
<gene>
    <name evidence="3" type="ORF">PVMG_03391</name>
</gene>
<feature type="coiled-coil region" evidence="1">
    <location>
        <begin position="86"/>
        <end position="169"/>
    </location>
</feature>
<evidence type="ECO:0000313" key="4">
    <source>
        <dbReference type="Proteomes" id="UP000053776"/>
    </source>
</evidence>
<keyword evidence="1" id="KW-0175">Coiled coil</keyword>
<feature type="region of interest" description="Disordered" evidence="2">
    <location>
        <begin position="1"/>
        <end position="38"/>
    </location>
</feature>
<feature type="coiled-coil region" evidence="1">
    <location>
        <begin position="194"/>
        <end position="221"/>
    </location>
</feature>
<sequence length="235" mass="27671">MKKKKITNKRSLKRQNEQNKQNKQNKQNEKLTKGPPHYVFPASPLTDLAECITCKSLFDLPRICNRIRHKTRINSRCAKMEYLILEEKYKNLLNKSNHEKAVLKKESEALRKKLQNLEGAYIEKEKEVAEILGEKESLEDRLSKMGRKNESLEEEIVKLNEKIVDLTDLSKTYRQMIRSRNKELQHAHFLVAENMNLRSSLELAQSEKIELENELGKKKNIIQLIKDKYKNNIGR</sequence>
<evidence type="ECO:0000313" key="3">
    <source>
        <dbReference type="EMBL" id="KMZ90542.1"/>
    </source>
</evidence>
<proteinExistence type="predicted"/>
<feature type="compositionally biased region" description="Basic residues" evidence="2">
    <location>
        <begin position="1"/>
        <end position="13"/>
    </location>
</feature>